<proteinExistence type="predicted"/>
<evidence type="ECO:0000313" key="2">
    <source>
        <dbReference type="Proteomes" id="UP000006319"/>
    </source>
</evidence>
<gene>
    <name evidence="1" type="ORF">PCYB_007740</name>
</gene>
<dbReference type="AlphaFoldDB" id="K6V3T3"/>
<dbReference type="KEGG" id="pcy:PCYB_007740"/>
<accession>K6V3T3</accession>
<dbReference type="GeneID" id="14696567"/>
<dbReference type="Proteomes" id="UP000006319">
    <property type="component" value="Unassembled WGS sequence"/>
</dbReference>
<name>K6V3T3_PLACD</name>
<dbReference type="RefSeq" id="XP_004228243.1">
    <property type="nucleotide sequence ID" value="XM_004228195.1"/>
</dbReference>
<evidence type="ECO:0000313" key="1">
    <source>
        <dbReference type="EMBL" id="GAB70025.1"/>
    </source>
</evidence>
<dbReference type="EMBL" id="DF158543">
    <property type="protein sequence ID" value="GAB70025.1"/>
    <property type="molecule type" value="Genomic_DNA"/>
</dbReference>
<dbReference type="VEuPathDB" id="PlasmoDB:PCYB_007740"/>
<evidence type="ECO:0008006" key="3">
    <source>
        <dbReference type="Google" id="ProtNLM"/>
    </source>
</evidence>
<dbReference type="OrthoDB" id="379388at2759"/>
<keyword evidence="2" id="KW-1185">Reference proteome</keyword>
<feature type="non-terminal residue" evidence="1">
    <location>
        <position position="1"/>
    </location>
</feature>
<reference evidence="1 2" key="1">
    <citation type="journal article" date="2012" name="Nat. Genet.">
        <title>Plasmodium cynomolgi genome sequences provide insight into Plasmodium vivax and the monkey malaria clade.</title>
        <authorList>
            <person name="Tachibana S."/>
            <person name="Sullivan S.A."/>
            <person name="Kawai S."/>
            <person name="Nakamura S."/>
            <person name="Kim H.R."/>
            <person name="Goto N."/>
            <person name="Arisue N."/>
            <person name="Palacpac N.M.Q."/>
            <person name="Honma H."/>
            <person name="Yagi M."/>
            <person name="Tougan T."/>
            <person name="Katakai Y."/>
            <person name="Kaneko O."/>
            <person name="Mita T."/>
            <person name="Kita K."/>
            <person name="Yasutomi Y."/>
            <person name="Sutton P.L."/>
            <person name="Shakhbatyan R."/>
            <person name="Horii T."/>
            <person name="Yasunaga T."/>
            <person name="Barnwell J.W."/>
            <person name="Escalante A.A."/>
            <person name="Carlton J.M."/>
            <person name="Tanabe K."/>
        </authorList>
    </citation>
    <scope>NUCLEOTIDE SEQUENCE [LARGE SCALE GENOMIC DNA]</scope>
    <source>
        <strain evidence="1 2">B</strain>
    </source>
</reference>
<protein>
    <recommendedName>
        <fullName evidence="3">CYIR protein</fullName>
    </recommendedName>
</protein>
<sequence length="233" mass="27456">LWSLFNNKYTHDVDDCIFLNQWLYFIIKEYSILDDRIDFYHDGIVSRLTSDEKKYICHYYSYEKNYNEPINIIKLQVFDLNINIIEYMLTNESYLNHLSFKNYICECVNIFKEMYKGNCPYKEDEDKKRKQTCDFLNNFSKIYMSYLYSKKGIKDKIPFLHSTDDEFLAVCPIDKLEIRQAPESELVSESEGISVNVEQSGNTLLFNRNAVVGTIAGMPPFLALIYKVNISCA</sequence>
<organism evidence="1 2">
    <name type="scientific">Plasmodium cynomolgi (strain B)</name>
    <dbReference type="NCBI Taxonomy" id="1120755"/>
    <lineage>
        <taxon>Eukaryota</taxon>
        <taxon>Sar</taxon>
        <taxon>Alveolata</taxon>
        <taxon>Apicomplexa</taxon>
        <taxon>Aconoidasida</taxon>
        <taxon>Haemosporida</taxon>
        <taxon>Plasmodiidae</taxon>
        <taxon>Plasmodium</taxon>
        <taxon>Plasmodium (Plasmodium)</taxon>
    </lineage>
</organism>